<accession>A0ABQ6NVN4</accession>
<dbReference type="InterPro" id="IPR012869">
    <property type="entry name" value="RHH_5"/>
</dbReference>
<sequence>MVLKDDNWRVYTTLSKDLIEKIDRDAAKEERTRSKQVAKIVKDYYANKKESE</sequence>
<dbReference type="EMBL" id="BTCL01000051">
    <property type="protein sequence ID" value="GMK49145.1"/>
    <property type="molecule type" value="Genomic_DNA"/>
</dbReference>
<keyword evidence="3" id="KW-1185">Reference proteome</keyword>
<dbReference type="RefSeq" id="WP_317982497.1">
    <property type="nucleotide sequence ID" value="NZ_BTCL01000051.1"/>
</dbReference>
<reference evidence="2 3" key="1">
    <citation type="submission" date="2023-05" db="EMBL/GenBank/DDBJ databases">
        <title>Draft genome of Paenibacillus sp. CCS26.</title>
        <authorList>
            <person name="Akita H."/>
            <person name="Shinto Y."/>
            <person name="Kimura Z."/>
        </authorList>
    </citation>
    <scope>NUCLEOTIDE SEQUENCE [LARGE SCALE GENOMIC DNA]</scope>
    <source>
        <strain evidence="2 3">CCS26</strain>
    </source>
</reference>
<evidence type="ECO:0000313" key="2">
    <source>
        <dbReference type="EMBL" id="GMK49145.1"/>
    </source>
</evidence>
<evidence type="ECO:0000313" key="3">
    <source>
        <dbReference type="Proteomes" id="UP001285921"/>
    </source>
</evidence>
<dbReference type="Pfam" id="PF07878">
    <property type="entry name" value="RHH_5"/>
    <property type="match status" value="1"/>
</dbReference>
<gene>
    <name evidence="2" type="ORF">PghCCS26_62750</name>
</gene>
<feature type="domain" description="CopG-like ribbon-helix-helix" evidence="1">
    <location>
        <begin position="9"/>
        <end position="44"/>
    </location>
</feature>
<evidence type="ECO:0000259" key="1">
    <source>
        <dbReference type="Pfam" id="PF07878"/>
    </source>
</evidence>
<protein>
    <recommendedName>
        <fullName evidence="1">CopG-like ribbon-helix-helix domain-containing protein</fullName>
    </recommendedName>
</protein>
<name>A0ABQ6NVN4_9BACL</name>
<comment type="caution">
    <text evidence="2">The sequence shown here is derived from an EMBL/GenBank/DDBJ whole genome shotgun (WGS) entry which is preliminary data.</text>
</comment>
<organism evidence="2 3">
    <name type="scientific">Paenibacillus glycanilyticus</name>
    <dbReference type="NCBI Taxonomy" id="126569"/>
    <lineage>
        <taxon>Bacteria</taxon>
        <taxon>Bacillati</taxon>
        <taxon>Bacillota</taxon>
        <taxon>Bacilli</taxon>
        <taxon>Bacillales</taxon>
        <taxon>Paenibacillaceae</taxon>
        <taxon>Paenibacillus</taxon>
    </lineage>
</organism>
<proteinExistence type="predicted"/>
<dbReference type="Proteomes" id="UP001285921">
    <property type="component" value="Unassembled WGS sequence"/>
</dbReference>